<sequence length="233" mass="25879">MVFLKPRSTVSIPISTEFGSSHYRSGFERAEFSLNTSQAQILPSTEFWFDVWPGVQIATTIIPVPIHQRPTWRPAATQRVSAPLLEREQNSTSERVSSQHGGRRPVKAALTVGCRKRVACEAARTLTDMFPLSGFWQQIVKGRPRPRNAYFAAWSMGLQKNECANLYPDCSDSVAGAVLPLANEAVGTKGIVSTFIERLSAPSAAHVPREPGAPRPSLVMEKLRQYRRRTDTD</sequence>
<dbReference type="Proteomes" id="UP000821865">
    <property type="component" value="Chromosome 4"/>
</dbReference>
<proteinExistence type="predicted"/>
<protein>
    <submittedName>
        <fullName evidence="1">Uncharacterized protein</fullName>
    </submittedName>
</protein>
<evidence type="ECO:0000313" key="1">
    <source>
        <dbReference type="EMBL" id="KAH7954097.1"/>
    </source>
</evidence>
<comment type="caution">
    <text evidence="1">The sequence shown here is derived from an EMBL/GenBank/DDBJ whole genome shotgun (WGS) entry which is preliminary data.</text>
</comment>
<name>A0ACB8CYM2_DERSI</name>
<evidence type="ECO:0000313" key="2">
    <source>
        <dbReference type="Proteomes" id="UP000821865"/>
    </source>
</evidence>
<accession>A0ACB8CYM2</accession>
<keyword evidence="2" id="KW-1185">Reference proteome</keyword>
<organism evidence="1 2">
    <name type="scientific">Dermacentor silvarum</name>
    <name type="common">Tick</name>
    <dbReference type="NCBI Taxonomy" id="543639"/>
    <lineage>
        <taxon>Eukaryota</taxon>
        <taxon>Metazoa</taxon>
        <taxon>Ecdysozoa</taxon>
        <taxon>Arthropoda</taxon>
        <taxon>Chelicerata</taxon>
        <taxon>Arachnida</taxon>
        <taxon>Acari</taxon>
        <taxon>Parasitiformes</taxon>
        <taxon>Ixodida</taxon>
        <taxon>Ixodoidea</taxon>
        <taxon>Ixodidae</taxon>
        <taxon>Rhipicephalinae</taxon>
        <taxon>Dermacentor</taxon>
    </lineage>
</organism>
<gene>
    <name evidence="1" type="ORF">HPB49_015562</name>
</gene>
<dbReference type="EMBL" id="CM023473">
    <property type="protein sequence ID" value="KAH7954097.1"/>
    <property type="molecule type" value="Genomic_DNA"/>
</dbReference>
<reference evidence="1" key="1">
    <citation type="submission" date="2020-05" db="EMBL/GenBank/DDBJ databases">
        <title>Large-scale comparative analyses of tick genomes elucidate their genetic diversity and vector capacities.</title>
        <authorList>
            <person name="Jia N."/>
            <person name="Wang J."/>
            <person name="Shi W."/>
            <person name="Du L."/>
            <person name="Sun Y."/>
            <person name="Zhan W."/>
            <person name="Jiang J."/>
            <person name="Wang Q."/>
            <person name="Zhang B."/>
            <person name="Ji P."/>
            <person name="Sakyi L.B."/>
            <person name="Cui X."/>
            <person name="Yuan T."/>
            <person name="Jiang B."/>
            <person name="Yang W."/>
            <person name="Lam T.T.-Y."/>
            <person name="Chang Q."/>
            <person name="Ding S."/>
            <person name="Wang X."/>
            <person name="Zhu J."/>
            <person name="Ruan X."/>
            <person name="Zhao L."/>
            <person name="Wei J."/>
            <person name="Que T."/>
            <person name="Du C."/>
            <person name="Cheng J."/>
            <person name="Dai P."/>
            <person name="Han X."/>
            <person name="Huang E."/>
            <person name="Gao Y."/>
            <person name="Liu J."/>
            <person name="Shao H."/>
            <person name="Ye R."/>
            <person name="Li L."/>
            <person name="Wei W."/>
            <person name="Wang X."/>
            <person name="Wang C."/>
            <person name="Yang T."/>
            <person name="Huo Q."/>
            <person name="Li W."/>
            <person name="Guo W."/>
            <person name="Chen H."/>
            <person name="Zhou L."/>
            <person name="Ni X."/>
            <person name="Tian J."/>
            <person name="Zhou Y."/>
            <person name="Sheng Y."/>
            <person name="Liu T."/>
            <person name="Pan Y."/>
            <person name="Xia L."/>
            <person name="Li J."/>
            <person name="Zhao F."/>
            <person name="Cao W."/>
        </authorList>
    </citation>
    <scope>NUCLEOTIDE SEQUENCE</scope>
    <source>
        <strain evidence="1">Dsil-2018</strain>
    </source>
</reference>